<keyword evidence="1" id="KW-1133">Transmembrane helix</keyword>
<feature type="transmembrane region" description="Helical" evidence="1">
    <location>
        <begin position="237"/>
        <end position="258"/>
    </location>
</feature>
<dbReference type="AlphaFoldDB" id="A0A2V1HKV4"/>
<sequence length="267" mass="28268">MTGSAFSQAFRAQLTPVFFLTALVLILGPLAIGIVGVQGGALRNNVDLYGEVMGSAVVLVAPLLAVLIGCLPLFSATRRRVVGHTRTDLDPEVYLGTKAVAAVTCTFVVFFLSAFLPYLLLVLVWPSLGNPGIDPSLYGLTAEEGRAAAQSAASYTQLLSIGEVAYGVIYGAWVGLGGATYCLLGLLALIVVPNRYLALTLPFVIYVLQSLVWGLIGFPTGALLFSLYPFGLEQQSIASAAAPTLLLMVIASVNCWLLRERHFGSKL</sequence>
<feature type="transmembrane region" description="Helical" evidence="1">
    <location>
        <begin position="203"/>
        <end position="225"/>
    </location>
</feature>
<proteinExistence type="predicted"/>
<reference evidence="2 3" key="1">
    <citation type="submission" date="2018-05" db="EMBL/GenBank/DDBJ databases">
        <title>Amnibacterium sp. M8JJ-5, whole genome shotgun sequence.</title>
        <authorList>
            <person name="Tuo L."/>
        </authorList>
    </citation>
    <scope>NUCLEOTIDE SEQUENCE [LARGE SCALE GENOMIC DNA]</scope>
    <source>
        <strain evidence="2 3">M8JJ-5</strain>
    </source>
</reference>
<evidence type="ECO:0000313" key="2">
    <source>
        <dbReference type="EMBL" id="PVZ93266.1"/>
    </source>
</evidence>
<dbReference type="Proteomes" id="UP000244893">
    <property type="component" value="Unassembled WGS sequence"/>
</dbReference>
<keyword evidence="1" id="KW-0812">Transmembrane</keyword>
<feature type="transmembrane region" description="Helical" evidence="1">
    <location>
        <begin position="95"/>
        <end position="125"/>
    </location>
</feature>
<keyword evidence="3" id="KW-1185">Reference proteome</keyword>
<organism evidence="2 3">
    <name type="scientific">Amnibacterium flavum</name>
    <dbReference type="NCBI Taxonomy" id="2173173"/>
    <lineage>
        <taxon>Bacteria</taxon>
        <taxon>Bacillati</taxon>
        <taxon>Actinomycetota</taxon>
        <taxon>Actinomycetes</taxon>
        <taxon>Micrococcales</taxon>
        <taxon>Microbacteriaceae</taxon>
        <taxon>Amnibacterium</taxon>
    </lineage>
</organism>
<evidence type="ECO:0000256" key="1">
    <source>
        <dbReference type="SAM" id="Phobius"/>
    </source>
</evidence>
<dbReference type="OrthoDB" id="5123773at2"/>
<dbReference type="EMBL" id="QEOP01000005">
    <property type="protein sequence ID" value="PVZ93266.1"/>
    <property type="molecule type" value="Genomic_DNA"/>
</dbReference>
<keyword evidence="1" id="KW-0472">Membrane</keyword>
<gene>
    <name evidence="2" type="ORF">DDQ50_16330</name>
</gene>
<evidence type="ECO:0000313" key="3">
    <source>
        <dbReference type="Proteomes" id="UP000244893"/>
    </source>
</evidence>
<feature type="transmembrane region" description="Helical" evidence="1">
    <location>
        <begin position="168"/>
        <end position="191"/>
    </location>
</feature>
<feature type="transmembrane region" description="Helical" evidence="1">
    <location>
        <begin position="12"/>
        <end position="32"/>
    </location>
</feature>
<comment type="caution">
    <text evidence="2">The sequence shown here is derived from an EMBL/GenBank/DDBJ whole genome shotgun (WGS) entry which is preliminary data.</text>
</comment>
<feature type="transmembrane region" description="Helical" evidence="1">
    <location>
        <begin position="52"/>
        <end position="74"/>
    </location>
</feature>
<accession>A0A2V1HKV4</accession>
<protein>
    <submittedName>
        <fullName evidence="2">Uncharacterized protein</fullName>
    </submittedName>
</protein>
<name>A0A2V1HKV4_9MICO</name>
<dbReference type="RefSeq" id="WP_116757862.1">
    <property type="nucleotide sequence ID" value="NZ_JBHUEX010000002.1"/>
</dbReference>